<dbReference type="InterPro" id="IPR015946">
    <property type="entry name" value="KH_dom-like_a/b"/>
</dbReference>
<reference evidence="2" key="1">
    <citation type="journal article" date="2019" name="Int. J. Syst. Evol. Microbiol.">
        <title>The Global Catalogue of Microorganisms (GCM) 10K type strain sequencing project: providing services to taxonomists for standard genome sequencing and annotation.</title>
        <authorList>
            <consortium name="The Broad Institute Genomics Platform"/>
            <consortium name="The Broad Institute Genome Sequencing Center for Infectious Disease"/>
            <person name="Wu L."/>
            <person name="Ma J."/>
        </authorList>
    </citation>
    <scope>NUCLEOTIDE SEQUENCE [LARGE SCALE GENOMIC DNA]</scope>
    <source>
        <strain evidence="2">CECT 7698</strain>
    </source>
</reference>
<accession>A0ABV7LTU9</accession>
<dbReference type="Pfam" id="PF02566">
    <property type="entry name" value="OsmC"/>
    <property type="match status" value="1"/>
</dbReference>
<dbReference type="EMBL" id="JBHRUG010000031">
    <property type="protein sequence ID" value="MFC3285353.1"/>
    <property type="molecule type" value="Genomic_DNA"/>
</dbReference>
<name>A0ABV7LTU9_9GAMM</name>
<dbReference type="EC" id="1.11.1.-" evidence="1"/>
<dbReference type="Gene3D" id="3.30.300.20">
    <property type="match status" value="1"/>
</dbReference>
<comment type="caution">
    <text evidence="1">The sequence shown here is derived from an EMBL/GenBank/DDBJ whole genome shotgun (WGS) entry which is preliminary data.</text>
</comment>
<dbReference type="PANTHER" id="PTHR39624:SF2">
    <property type="entry name" value="OSMC-LIKE PROTEIN"/>
    <property type="match status" value="1"/>
</dbReference>
<dbReference type="Proteomes" id="UP001595579">
    <property type="component" value="Unassembled WGS sequence"/>
</dbReference>
<dbReference type="RefSeq" id="WP_386776125.1">
    <property type="nucleotide sequence ID" value="NZ_JBHRUG010000031.1"/>
</dbReference>
<evidence type="ECO:0000313" key="1">
    <source>
        <dbReference type="EMBL" id="MFC3285353.1"/>
    </source>
</evidence>
<evidence type="ECO:0000313" key="2">
    <source>
        <dbReference type="Proteomes" id="UP001595579"/>
    </source>
</evidence>
<dbReference type="PANTHER" id="PTHR39624">
    <property type="entry name" value="PROTEIN INVOLVED IN RIMO-MEDIATED BETA-METHYLTHIOLATION OF RIBOSOMAL PROTEIN S12 YCAO"/>
    <property type="match status" value="1"/>
</dbReference>
<sequence>MTITVISVRDGKYRQQATFENFEDLFVDAPRIVGGDESAPDPHDYFDLSLAACKSITAQMYAYRKGWPLEGVTATVSRDERDERNGVYRLDVALSFRGDLDEAQRARLTEISDRCPIHRLMTTSTVEITTRQR</sequence>
<keyword evidence="1" id="KW-0575">Peroxidase</keyword>
<gene>
    <name evidence="1" type="ORF">ACFOEV_17275</name>
</gene>
<dbReference type="InterPro" id="IPR003718">
    <property type="entry name" value="OsmC/Ohr_fam"/>
</dbReference>
<keyword evidence="2" id="KW-1185">Reference proteome</keyword>
<organism evidence="1 2">
    <name type="scientific">Litchfieldella rifensis</name>
    <dbReference type="NCBI Taxonomy" id="762643"/>
    <lineage>
        <taxon>Bacteria</taxon>
        <taxon>Pseudomonadati</taxon>
        <taxon>Pseudomonadota</taxon>
        <taxon>Gammaproteobacteria</taxon>
        <taxon>Oceanospirillales</taxon>
        <taxon>Halomonadaceae</taxon>
        <taxon>Litchfieldella</taxon>
    </lineage>
</organism>
<dbReference type="InterPro" id="IPR036102">
    <property type="entry name" value="OsmC/Ohrsf"/>
</dbReference>
<protein>
    <submittedName>
        <fullName evidence="1">OsmC family protein</fullName>
        <ecNumber evidence="1">1.11.1.-</ecNumber>
    </submittedName>
</protein>
<dbReference type="SUPFAM" id="SSF82784">
    <property type="entry name" value="OsmC-like"/>
    <property type="match status" value="1"/>
</dbReference>
<keyword evidence="1" id="KW-0560">Oxidoreductase</keyword>
<dbReference type="GO" id="GO:0004601">
    <property type="term" value="F:peroxidase activity"/>
    <property type="evidence" value="ECO:0007669"/>
    <property type="project" value="UniProtKB-KW"/>
</dbReference>
<proteinExistence type="predicted"/>